<dbReference type="InterPro" id="IPR003593">
    <property type="entry name" value="AAA+_ATPase"/>
</dbReference>
<dbReference type="Pfam" id="PF00005">
    <property type="entry name" value="ABC_tran"/>
    <property type="match status" value="1"/>
</dbReference>
<reference evidence="7 8" key="1">
    <citation type="journal article" date="2007" name="Appl. Environ. Microbiol.">
        <title>Rhizobial factors required for stem nodule maturation and maintenance in Sesbania rostrata-Azorhizobium caulinodans ORS571 symbiosis.</title>
        <authorList>
            <person name="Suzuki S."/>
            <person name="Aono T."/>
            <person name="Lee KB."/>
            <person name="Suzuki T."/>
            <person name="Liu CT."/>
            <person name="Miwa H."/>
            <person name="Wakao S."/>
            <person name="Iki T."/>
            <person name="Oyaizu H."/>
        </authorList>
    </citation>
    <scope>NUCLEOTIDE SEQUENCE [LARGE SCALE GENOMIC DNA]</scope>
    <source>
        <strain evidence="8">ATCC 43989 / DSM 5975 / JCM 20966 / LMG 6465 / NBRC 14845 / NCIMB 13405 / ORS 571</strain>
    </source>
</reference>
<dbReference type="PANTHER" id="PTHR43553">
    <property type="entry name" value="HEAVY METAL TRANSPORTER"/>
    <property type="match status" value="1"/>
</dbReference>
<dbReference type="GO" id="GO:0042626">
    <property type="term" value="F:ATPase-coupled transmembrane transporter activity"/>
    <property type="evidence" value="ECO:0007669"/>
    <property type="project" value="TreeGrafter"/>
</dbReference>
<dbReference type="KEGG" id="azc:AZC_3755"/>
<dbReference type="CDD" id="cd03225">
    <property type="entry name" value="ABC_cobalt_CbiO_domain1"/>
    <property type="match status" value="1"/>
</dbReference>
<evidence type="ECO:0000313" key="7">
    <source>
        <dbReference type="EMBL" id="BAF89753.1"/>
    </source>
</evidence>
<feature type="domain" description="ABC transporter" evidence="6">
    <location>
        <begin position="55"/>
        <end position="281"/>
    </location>
</feature>
<gene>
    <name evidence="7" type="ordered locus">AZC_3755</name>
</gene>
<organism evidence="7 8">
    <name type="scientific">Azorhizobium caulinodans (strain ATCC 43989 / DSM 5975 / JCM 20966 / LMG 6465 / NBRC 14845 / NCIMB 13405 / ORS 571)</name>
    <dbReference type="NCBI Taxonomy" id="438753"/>
    <lineage>
        <taxon>Bacteria</taxon>
        <taxon>Pseudomonadati</taxon>
        <taxon>Pseudomonadota</taxon>
        <taxon>Alphaproteobacteria</taxon>
        <taxon>Hyphomicrobiales</taxon>
        <taxon>Xanthobacteraceae</taxon>
        <taxon>Azorhizobium</taxon>
    </lineage>
</organism>
<keyword evidence="4" id="KW-0067">ATP-binding</keyword>
<reference evidence="7 8" key="4">
    <citation type="journal article" date="2009" name="Appl. Environ. Microbiol.">
        <title>Comparative genome-wide transcriptional profiling of Azorhizobium caulinodans ORS571 grown under free-living and symbiotic conditions.</title>
        <authorList>
            <person name="Tsukada S."/>
            <person name="Aono T."/>
            <person name="Akiba N."/>
            <person name="Lee KB."/>
            <person name="Liu CT."/>
            <person name="Toyazaki H."/>
            <person name="Oyaizu H."/>
        </authorList>
    </citation>
    <scope>NUCLEOTIDE SEQUENCE [LARGE SCALE GENOMIC DNA]</scope>
    <source>
        <strain evidence="8">ATCC 43989 / DSM 5975 / JCM 20966 / LMG 6465 / NBRC 14845 / NCIMB 13405 / ORS 571</strain>
    </source>
</reference>
<dbReference type="InterPro" id="IPR027417">
    <property type="entry name" value="P-loop_NTPase"/>
</dbReference>
<dbReference type="Proteomes" id="UP000000270">
    <property type="component" value="Chromosome"/>
</dbReference>
<dbReference type="InterPro" id="IPR050095">
    <property type="entry name" value="ECF_ABC_transporter_ATP-bd"/>
</dbReference>
<sequence>MTLRTLQCQHPQVLARHRRALAGAPKGCHSAGTQQDGNMAETAGGRKDGEGRGGIVLRDVWLDRGGSPLFRGLSLDLPERRIGLVGSNGSGKSSLLRLLNGLLVPDRGRLTVAGLDAARDRRDLPTRVGFVFQNVDHQILFPTVGEEIAFGLVEHGLDRKAARAEAERLLAAHGCAGWAGRAVDALSEGQKQLVCILAALAPDPAILVMDEPLASLDLANRRALLARIERLPQQVLMASHDLDLIAGFDRILWLEAGAVKADGPPDAVLPAYRAHEETRARTLGDLS</sequence>
<evidence type="ECO:0000313" key="8">
    <source>
        <dbReference type="Proteomes" id="UP000000270"/>
    </source>
</evidence>
<keyword evidence="2" id="KW-0813">Transport</keyword>
<dbReference type="PROSITE" id="PS50893">
    <property type="entry name" value="ABC_TRANSPORTER_2"/>
    <property type="match status" value="1"/>
</dbReference>
<evidence type="ECO:0000256" key="1">
    <source>
        <dbReference type="ARBA" id="ARBA00005417"/>
    </source>
</evidence>
<name>A8INI4_AZOC5</name>
<dbReference type="GO" id="GO:0043190">
    <property type="term" value="C:ATP-binding cassette (ABC) transporter complex"/>
    <property type="evidence" value="ECO:0007669"/>
    <property type="project" value="TreeGrafter"/>
</dbReference>
<reference evidence="7 8" key="6">
    <citation type="journal article" date="2011" name="Appl. Environ. Microbiol.">
        <title>Involvement of the azorhizobial chromosome partition gene (parA) in the onset of bacteroid differentiation during Sesbania rostrata stem nodule development.</title>
        <authorList>
            <person name="Liu CT."/>
            <person name="Lee KB."/>
            <person name="Wang YS."/>
            <person name="Peng MH."/>
            <person name="Lee KT."/>
            <person name="Suzuki S."/>
            <person name="Suzuki T."/>
            <person name="Oyaizu H."/>
        </authorList>
    </citation>
    <scope>NUCLEOTIDE SEQUENCE [LARGE SCALE GENOMIC DNA]</scope>
    <source>
        <strain evidence="8">ATCC 43989 / DSM 5975 / JCM 20966 / LMG 6465 / NBRC 14845 / NCIMB 13405 / ORS 571</strain>
    </source>
</reference>
<dbReference type="InterPro" id="IPR003439">
    <property type="entry name" value="ABC_transporter-like_ATP-bd"/>
</dbReference>
<dbReference type="GO" id="GO:0005524">
    <property type="term" value="F:ATP binding"/>
    <property type="evidence" value="ECO:0007669"/>
    <property type="project" value="UniProtKB-KW"/>
</dbReference>
<dbReference type="EMBL" id="AP009384">
    <property type="protein sequence ID" value="BAF89753.1"/>
    <property type="molecule type" value="Genomic_DNA"/>
</dbReference>
<accession>A8INI4</accession>
<reference evidence="8" key="2">
    <citation type="submission" date="2007-04" db="EMBL/GenBank/DDBJ databases">
        <title>Complete genome sequence of the nitrogen-fixing bacterium Azorhizobium caulinodans ORS571.</title>
        <authorList>
            <person name="Lee K.B."/>
            <person name="Backer P.D."/>
            <person name="Aono T."/>
            <person name="Liu C.T."/>
            <person name="Suzuki S."/>
            <person name="Suzuki T."/>
            <person name="Kaneko T."/>
            <person name="Yamada M."/>
            <person name="Tabata S."/>
            <person name="Kupfer D.M."/>
            <person name="Najar F.Z."/>
            <person name="Wiley G.B."/>
            <person name="Roe B."/>
            <person name="Binnewies T."/>
            <person name="Ussery D."/>
            <person name="Vereecke D."/>
            <person name="Gevers D."/>
            <person name="Holsters M."/>
            <person name="Oyaizu H."/>
        </authorList>
    </citation>
    <scope>NUCLEOTIDE SEQUENCE [LARGE SCALE GENOMIC DNA]</scope>
    <source>
        <strain evidence="8">ATCC 43989 / DSM 5975 / JCM 20966 / LMG 6465 / NBRC 14845 / NCIMB 13405 / ORS 571</strain>
    </source>
</reference>
<dbReference type="SUPFAM" id="SSF52540">
    <property type="entry name" value="P-loop containing nucleoside triphosphate hydrolases"/>
    <property type="match status" value="1"/>
</dbReference>
<dbReference type="InterPro" id="IPR015856">
    <property type="entry name" value="ABC_transpr_CbiO/EcfA_su"/>
</dbReference>
<reference evidence="7 8" key="3">
    <citation type="journal article" date="2008" name="BMC Genomics">
        <title>The genome of the versatile nitrogen fixer Azorhizobium caulinodans ORS571.</title>
        <authorList>
            <person name="Lee KB."/>
            <person name="Backer P.D."/>
            <person name="Aono T."/>
            <person name="Liu CT."/>
            <person name="Suzuki S."/>
            <person name="Suzuki T."/>
            <person name="Kaneko T."/>
            <person name="Yamada M."/>
            <person name="Tabata S."/>
            <person name="Kupfer D.M."/>
            <person name="Najar F.Z."/>
            <person name="Wiley G.B."/>
            <person name="Roe B."/>
            <person name="Binnewies T.T."/>
            <person name="Ussery D.W."/>
            <person name="D'Haeze W."/>
            <person name="Herder J.D."/>
            <person name="Gevers D."/>
            <person name="Vereecke D."/>
            <person name="Holsters M."/>
            <person name="Oyaizu H."/>
        </authorList>
    </citation>
    <scope>NUCLEOTIDE SEQUENCE [LARGE SCALE GENOMIC DNA]</scope>
    <source>
        <strain evidence="8">ATCC 43989 / DSM 5975 / JCM 20966 / LMG 6465 / NBRC 14845 / NCIMB 13405 / ORS 571</strain>
    </source>
</reference>
<dbReference type="GO" id="GO:0016887">
    <property type="term" value="F:ATP hydrolysis activity"/>
    <property type="evidence" value="ECO:0007669"/>
    <property type="project" value="InterPro"/>
</dbReference>
<dbReference type="Gene3D" id="3.40.50.300">
    <property type="entry name" value="P-loop containing nucleotide triphosphate hydrolases"/>
    <property type="match status" value="1"/>
</dbReference>
<dbReference type="eggNOG" id="COG1122">
    <property type="taxonomic scope" value="Bacteria"/>
</dbReference>
<evidence type="ECO:0000259" key="6">
    <source>
        <dbReference type="PROSITE" id="PS50893"/>
    </source>
</evidence>
<feature type="region of interest" description="Disordered" evidence="5">
    <location>
        <begin position="24"/>
        <end position="50"/>
    </location>
</feature>
<reference evidence="7 8" key="5">
    <citation type="journal article" date="2010" name="Appl. Environ. Microbiol.">
        <title>phrR-like gene praR of Azorhizobium caulinodans ORS571 is essential for symbiosis with Sesbania rostrata and is involved in expression of reb genes.</title>
        <authorList>
            <person name="Akiba N."/>
            <person name="Aono T."/>
            <person name="Toyazaki H."/>
            <person name="Sato S."/>
            <person name="Oyaizu H."/>
        </authorList>
    </citation>
    <scope>NUCLEOTIDE SEQUENCE [LARGE SCALE GENOMIC DNA]</scope>
    <source>
        <strain evidence="8">ATCC 43989 / DSM 5975 / JCM 20966 / LMG 6465 / NBRC 14845 / NCIMB 13405 / ORS 571</strain>
    </source>
</reference>
<keyword evidence="8" id="KW-1185">Reference proteome</keyword>
<evidence type="ECO:0000256" key="2">
    <source>
        <dbReference type="ARBA" id="ARBA00022448"/>
    </source>
</evidence>
<evidence type="ECO:0000256" key="3">
    <source>
        <dbReference type="ARBA" id="ARBA00022741"/>
    </source>
</evidence>
<dbReference type="AlphaFoldDB" id="A8INI4"/>
<keyword evidence="3" id="KW-0547">Nucleotide-binding</keyword>
<dbReference type="HOGENOM" id="CLU_000604_1_22_5"/>
<dbReference type="STRING" id="438753.AZC_3755"/>
<proteinExistence type="inferred from homology"/>
<evidence type="ECO:0000256" key="5">
    <source>
        <dbReference type="SAM" id="MobiDB-lite"/>
    </source>
</evidence>
<dbReference type="SMART" id="SM00382">
    <property type="entry name" value="AAA"/>
    <property type="match status" value="1"/>
</dbReference>
<dbReference type="PANTHER" id="PTHR43553:SF24">
    <property type="entry name" value="ENERGY-COUPLING FACTOR TRANSPORTER ATP-BINDING PROTEIN ECFA1"/>
    <property type="match status" value="1"/>
</dbReference>
<protein>
    <submittedName>
        <fullName evidence="7">ABC transporter ATPase subunit</fullName>
    </submittedName>
</protein>
<evidence type="ECO:0000256" key="4">
    <source>
        <dbReference type="ARBA" id="ARBA00022840"/>
    </source>
</evidence>
<comment type="similarity">
    <text evidence="1">Belongs to the ABC transporter superfamily.</text>
</comment>